<accession>A0A7M1S7J1</accession>
<gene>
    <name evidence="2" type="ORF">IMZ28_04260</name>
</gene>
<protein>
    <submittedName>
        <fullName evidence="2">Uncharacterized protein</fullName>
    </submittedName>
</protein>
<name>A0A7M1S7J1_9BACT</name>
<feature type="transmembrane region" description="Helical" evidence="1">
    <location>
        <begin position="37"/>
        <end position="56"/>
    </location>
</feature>
<keyword evidence="3" id="KW-1185">Reference proteome</keyword>
<evidence type="ECO:0000313" key="2">
    <source>
        <dbReference type="EMBL" id="QOR62689.1"/>
    </source>
</evidence>
<feature type="transmembrane region" description="Helical" evidence="1">
    <location>
        <begin position="68"/>
        <end position="89"/>
    </location>
</feature>
<keyword evidence="1" id="KW-0812">Transmembrane</keyword>
<sequence length="124" mass="13756">MLRTLPHKKIVMNAIAAFFIYGTWAYGANDVGAVKSAMAQGSMSFANTLVLALYLEVVHRIASGLKQLIAYVFALFLSVVGIQVLIHYTVGTQNIFLTILPGMIIGTIYIVSYLYHLKRMEKVK</sequence>
<evidence type="ECO:0000313" key="3">
    <source>
        <dbReference type="Proteomes" id="UP000595074"/>
    </source>
</evidence>
<dbReference type="EMBL" id="CP063164">
    <property type="protein sequence ID" value="QOR62689.1"/>
    <property type="molecule type" value="Genomic_DNA"/>
</dbReference>
<keyword evidence="1" id="KW-0472">Membrane</keyword>
<feature type="transmembrane region" description="Helical" evidence="1">
    <location>
        <begin position="95"/>
        <end position="115"/>
    </location>
</feature>
<dbReference type="KEGG" id="sinu:IMZ28_04260"/>
<dbReference type="RefSeq" id="WP_197549508.1">
    <property type="nucleotide sequence ID" value="NZ_CP063164.1"/>
</dbReference>
<proteinExistence type="predicted"/>
<dbReference type="AlphaFoldDB" id="A0A7M1S7J1"/>
<evidence type="ECO:0000256" key="1">
    <source>
        <dbReference type="SAM" id="Phobius"/>
    </source>
</evidence>
<organism evidence="2 3">
    <name type="scientific">Sulfurovum indicum</name>
    <dbReference type="NCBI Taxonomy" id="2779528"/>
    <lineage>
        <taxon>Bacteria</taxon>
        <taxon>Pseudomonadati</taxon>
        <taxon>Campylobacterota</taxon>
        <taxon>Epsilonproteobacteria</taxon>
        <taxon>Campylobacterales</taxon>
        <taxon>Sulfurovaceae</taxon>
        <taxon>Sulfurovum</taxon>
    </lineage>
</organism>
<reference evidence="2 3" key="1">
    <citation type="submission" date="2020-10" db="EMBL/GenBank/DDBJ databases">
        <title>The genome of sulfurovum sp.</title>
        <authorList>
            <person name="Xie S."/>
            <person name="Shao Z."/>
            <person name="Jiang L."/>
        </authorList>
    </citation>
    <scope>NUCLEOTIDE SEQUENCE [LARGE SCALE GENOMIC DNA]</scope>
    <source>
        <strain evidence="2 3">ST-419</strain>
    </source>
</reference>
<keyword evidence="1" id="KW-1133">Transmembrane helix</keyword>
<dbReference type="Proteomes" id="UP000595074">
    <property type="component" value="Chromosome"/>
</dbReference>